<evidence type="ECO:0000256" key="6">
    <source>
        <dbReference type="ARBA" id="ARBA00022989"/>
    </source>
</evidence>
<evidence type="ECO:0000256" key="4">
    <source>
        <dbReference type="ARBA" id="ARBA00022692"/>
    </source>
</evidence>
<comment type="subcellular location">
    <subcellularLocation>
        <location evidence="1 10">Cell membrane</location>
        <topology evidence="1 10">Multi-pass membrane protein</topology>
    </subcellularLocation>
</comment>
<dbReference type="OrthoDB" id="8185860at2759"/>
<protein>
    <recommendedName>
        <fullName evidence="10">Odorant receptor</fullName>
    </recommendedName>
</protein>
<keyword evidence="2" id="KW-1003">Cell membrane</keyword>
<reference evidence="11" key="1">
    <citation type="submission" date="2022-01" db="EMBL/GenBank/DDBJ databases">
        <authorList>
            <person name="King R."/>
        </authorList>
    </citation>
    <scope>NUCLEOTIDE SEQUENCE</scope>
</reference>
<keyword evidence="12" id="KW-1185">Reference proteome</keyword>
<organism evidence="11 12">
    <name type="scientific">Chironomus riparius</name>
    <dbReference type="NCBI Taxonomy" id="315576"/>
    <lineage>
        <taxon>Eukaryota</taxon>
        <taxon>Metazoa</taxon>
        <taxon>Ecdysozoa</taxon>
        <taxon>Arthropoda</taxon>
        <taxon>Hexapoda</taxon>
        <taxon>Insecta</taxon>
        <taxon>Pterygota</taxon>
        <taxon>Neoptera</taxon>
        <taxon>Endopterygota</taxon>
        <taxon>Diptera</taxon>
        <taxon>Nematocera</taxon>
        <taxon>Chironomoidea</taxon>
        <taxon>Chironomidae</taxon>
        <taxon>Chironominae</taxon>
        <taxon>Chironomus</taxon>
    </lineage>
</organism>
<dbReference type="Pfam" id="PF02949">
    <property type="entry name" value="7tm_6"/>
    <property type="match status" value="1"/>
</dbReference>
<dbReference type="GO" id="GO:0005886">
    <property type="term" value="C:plasma membrane"/>
    <property type="evidence" value="ECO:0007669"/>
    <property type="project" value="UniProtKB-SubCell"/>
</dbReference>
<feature type="transmembrane region" description="Helical" evidence="10">
    <location>
        <begin position="113"/>
        <end position="133"/>
    </location>
</feature>
<dbReference type="AlphaFoldDB" id="A0A9N9S0N2"/>
<evidence type="ECO:0000256" key="7">
    <source>
        <dbReference type="ARBA" id="ARBA00023136"/>
    </source>
</evidence>
<evidence type="ECO:0000256" key="8">
    <source>
        <dbReference type="ARBA" id="ARBA00023170"/>
    </source>
</evidence>
<evidence type="ECO:0000256" key="10">
    <source>
        <dbReference type="RuleBase" id="RU351113"/>
    </source>
</evidence>
<dbReference type="GO" id="GO:0004984">
    <property type="term" value="F:olfactory receptor activity"/>
    <property type="evidence" value="ECO:0007669"/>
    <property type="project" value="InterPro"/>
</dbReference>
<dbReference type="InterPro" id="IPR004117">
    <property type="entry name" value="7tm6_olfct_rcpt"/>
</dbReference>
<keyword evidence="5 10" id="KW-0552">Olfaction</keyword>
<evidence type="ECO:0000256" key="9">
    <source>
        <dbReference type="ARBA" id="ARBA00023224"/>
    </source>
</evidence>
<sequence>MRHPCAQKNSVLIDHPVKSELKLKSSMEAFTKARNFLKIKFRSEKSQTSFIVFSDFFMSEKMFDFFGFNNLPLIPSSTESKRKKLVFIVALLSLMILTVLLLTSAIIGFTKSGAVVTLAENICTIAGMTVIIVKVYSILYLYRTNVGGIIDTLESYYPTDGWNQQVFQVSSHLKDLKFLSKLGVLCYVLGFVMFNFIPIFAQLYWLITSQEFELNPIFNFFMPFEQNHPVPYMSINTLALVSHSSGLSFIFMTDLLYAELVALTAMELNIMGQMMSEIDPEENQEKALSELKKLVKVHEELISVSEKLQEVFSLILFMDLFGIIGMMCTLAFLSFIQRKWGKKNDCWVDKEDYDFLDNFLVTEEVVAGKCLMLE</sequence>
<dbReference type="EMBL" id="OU895879">
    <property type="protein sequence ID" value="CAG9806670.1"/>
    <property type="molecule type" value="Genomic_DNA"/>
</dbReference>
<reference evidence="11" key="2">
    <citation type="submission" date="2022-10" db="EMBL/GenBank/DDBJ databases">
        <authorList>
            <consortium name="ENA_rothamsted_submissions"/>
            <consortium name="culmorum"/>
            <person name="King R."/>
        </authorList>
    </citation>
    <scope>NUCLEOTIDE SEQUENCE</scope>
</reference>
<evidence type="ECO:0000256" key="3">
    <source>
        <dbReference type="ARBA" id="ARBA00022606"/>
    </source>
</evidence>
<keyword evidence="4 10" id="KW-0812">Transmembrane</keyword>
<evidence type="ECO:0000256" key="2">
    <source>
        <dbReference type="ARBA" id="ARBA00022475"/>
    </source>
</evidence>
<keyword evidence="6 10" id="KW-1133">Transmembrane helix</keyword>
<feature type="transmembrane region" description="Helical" evidence="10">
    <location>
        <begin position="311"/>
        <end position="333"/>
    </location>
</feature>
<evidence type="ECO:0000256" key="5">
    <source>
        <dbReference type="ARBA" id="ARBA00022725"/>
    </source>
</evidence>
<dbReference type="PANTHER" id="PTHR21137:SF35">
    <property type="entry name" value="ODORANT RECEPTOR 19A-RELATED"/>
    <property type="match status" value="1"/>
</dbReference>
<dbReference type="GO" id="GO:0007165">
    <property type="term" value="P:signal transduction"/>
    <property type="evidence" value="ECO:0007669"/>
    <property type="project" value="UniProtKB-KW"/>
</dbReference>
<evidence type="ECO:0000313" key="11">
    <source>
        <dbReference type="EMBL" id="CAG9806670.1"/>
    </source>
</evidence>
<feature type="transmembrane region" description="Helical" evidence="10">
    <location>
        <begin position="85"/>
        <end position="107"/>
    </location>
</feature>
<evidence type="ECO:0000313" key="12">
    <source>
        <dbReference type="Proteomes" id="UP001153620"/>
    </source>
</evidence>
<name>A0A9N9S0N2_9DIPT</name>
<comment type="caution">
    <text evidence="10">Lacks conserved residue(s) required for the propagation of feature annotation.</text>
</comment>
<keyword evidence="8 10" id="KW-0675">Receptor</keyword>
<dbReference type="Proteomes" id="UP001153620">
    <property type="component" value="Chromosome 3"/>
</dbReference>
<accession>A0A9N9S0N2</accession>
<dbReference type="PANTHER" id="PTHR21137">
    <property type="entry name" value="ODORANT RECEPTOR"/>
    <property type="match status" value="1"/>
</dbReference>
<keyword evidence="7 10" id="KW-0472">Membrane</keyword>
<dbReference type="GO" id="GO:0005549">
    <property type="term" value="F:odorant binding"/>
    <property type="evidence" value="ECO:0007669"/>
    <property type="project" value="InterPro"/>
</dbReference>
<keyword evidence="3 10" id="KW-0716">Sensory transduction</keyword>
<evidence type="ECO:0000256" key="1">
    <source>
        <dbReference type="ARBA" id="ARBA00004651"/>
    </source>
</evidence>
<feature type="transmembrane region" description="Helical" evidence="10">
    <location>
        <begin position="184"/>
        <end position="207"/>
    </location>
</feature>
<proteinExistence type="inferred from homology"/>
<gene>
    <name evidence="11" type="ORF">CHIRRI_LOCUS9525</name>
</gene>
<keyword evidence="9 10" id="KW-0807">Transducer</keyword>
<comment type="similarity">
    <text evidence="10">Belongs to the insect chemoreceptor superfamily. Heteromeric odorant receptor channel (TC 1.A.69) family.</text>
</comment>